<dbReference type="OrthoDB" id="697275at2"/>
<evidence type="ECO:0000313" key="2">
    <source>
        <dbReference type="Proteomes" id="UP000286246"/>
    </source>
</evidence>
<reference evidence="1 2" key="1">
    <citation type="submission" date="2018-09" db="EMBL/GenBank/DDBJ databases">
        <title>Genomic Encyclopedia of Type Strains, Phase III (KMG-III): the genomes of soil and plant-associated and newly described type strains.</title>
        <authorList>
            <person name="Whitman W."/>
        </authorList>
    </citation>
    <scope>NUCLEOTIDE SEQUENCE [LARGE SCALE GENOMIC DNA]</scope>
    <source>
        <strain evidence="1 2">CECT 7938</strain>
    </source>
</reference>
<dbReference type="Proteomes" id="UP000286246">
    <property type="component" value="Unassembled WGS sequence"/>
</dbReference>
<dbReference type="RefSeq" id="WP_120260742.1">
    <property type="nucleotide sequence ID" value="NZ_RAPY01000004.1"/>
</dbReference>
<organism evidence="1 2">
    <name type="scientific">Sphingobacterium detergens</name>
    <dbReference type="NCBI Taxonomy" id="1145106"/>
    <lineage>
        <taxon>Bacteria</taxon>
        <taxon>Pseudomonadati</taxon>
        <taxon>Bacteroidota</taxon>
        <taxon>Sphingobacteriia</taxon>
        <taxon>Sphingobacteriales</taxon>
        <taxon>Sphingobacteriaceae</taxon>
        <taxon>Sphingobacterium</taxon>
    </lineage>
</organism>
<name>A0A420AR53_SPHD1</name>
<comment type="caution">
    <text evidence="1">The sequence shown here is derived from an EMBL/GenBank/DDBJ whole genome shotgun (WGS) entry which is preliminary data.</text>
</comment>
<protein>
    <recommendedName>
        <fullName evidence="3">WG repeat protein</fullName>
    </recommendedName>
</protein>
<dbReference type="AlphaFoldDB" id="A0A420AR53"/>
<accession>A0A420AR53</accession>
<sequence>MDRIRHLLIFIAFVLSLKSFSQEQLYYFTDADSNLVGVRTLTGKTIIPLQFPMIRYYDFEEPITTAFIEFSYTLSDTTTNRMNPNQSVGCVYDREGNFIYTPFLYDNGPDYWQEGIRRYVSNGKVGYVDINNIILTPAKTGFADMFNYGYASFYEGAVSKVYEPGGEHWTVSPTDDKGEKYLVNRDGQKVLGSKSPASTKDYYYGGLYYPYPFHYTAAEQLILNGLNQFTAIQKVDKLLFSNGQAKSDTIQFEIVGRPSKFTPYYTVQGYKEQHADDNWVIEATANGQYFYTRYNERVALGQWIDEQLAKNQ</sequence>
<evidence type="ECO:0008006" key="3">
    <source>
        <dbReference type="Google" id="ProtNLM"/>
    </source>
</evidence>
<proteinExistence type="predicted"/>
<keyword evidence="2" id="KW-1185">Reference proteome</keyword>
<gene>
    <name evidence="1" type="ORF">DFQ12_4053</name>
</gene>
<evidence type="ECO:0000313" key="1">
    <source>
        <dbReference type="EMBL" id="RKE46895.1"/>
    </source>
</evidence>
<dbReference type="EMBL" id="RAPY01000004">
    <property type="protein sequence ID" value="RKE46895.1"/>
    <property type="molecule type" value="Genomic_DNA"/>
</dbReference>